<keyword evidence="3" id="KW-1185">Reference proteome</keyword>
<feature type="region of interest" description="Disordered" evidence="1">
    <location>
        <begin position="1"/>
        <end position="21"/>
    </location>
</feature>
<feature type="compositionally biased region" description="Basic and acidic residues" evidence="1">
    <location>
        <begin position="12"/>
        <end position="21"/>
    </location>
</feature>
<gene>
    <name evidence="2" type="ORF">E4Q23_00880</name>
</gene>
<name>A0ABX1TQD9_9PROT</name>
<proteinExistence type="predicted"/>
<reference evidence="2 3" key="1">
    <citation type="submission" date="2019-03" db="EMBL/GenBank/DDBJ databases">
        <title>Metabolic reconstructions from genomes of highly enriched 'Candidatus Accumulibacter' and 'Candidatus Competibacter' bioreactor populations.</title>
        <authorList>
            <person name="Annavajhala M.K."/>
            <person name="Welles L."/>
            <person name="Abbas B."/>
            <person name="Sorokin D."/>
            <person name="Park H."/>
            <person name="Van Loosdrecht M."/>
            <person name="Chandran K."/>
        </authorList>
    </citation>
    <scope>NUCLEOTIDE SEQUENCE [LARGE SCALE GENOMIC DNA]</scope>
    <source>
        <strain evidence="2 3">SBR_S</strain>
    </source>
</reference>
<dbReference type="EMBL" id="SPMY01000002">
    <property type="protein sequence ID" value="NMQ26442.1"/>
    <property type="molecule type" value="Genomic_DNA"/>
</dbReference>
<evidence type="ECO:0000256" key="1">
    <source>
        <dbReference type="SAM" id="MobiDB-lite"/>
    </source>
</evidence>
<sequence>MGGSGSGRRHQGGRDTTEDSRPLDIRKLQRAGLLIPGRSFWWQWTVNSRPVADIRVQAEIQRVVLVYRYRCGNDDIWHAVEQPVLMDHTPCTYGGTRCWWVCPSCSRRVAILYGHGKLYACRHCYRLAYASQREAADDRARRQADNIRRRLGWPAGIANPDGDKPKGMHWRTFERLTATHDACVRVSLAGLANWLESLKRRRVGVADDPRGRC</sequence>
<comment type="caution">
    <text evidence="2">The sequence shown here is derived from an EMBL/GenBank/DDBJ whole genome shotgun (WGS) entry which is preliminary data.</text>
</comment>
<evidence type="ECO:0000313" key="3">
    <source>
        <dbReference type="Proteomes" id="UP000749010"/>
    </source>
</evidence>
<dbReference type="Proteomes" id="UP000749010">
    <property type="component" value="Unassembled WGS sequence"/>
</dbReference>
<evidence type="ECO:0000313" key="2">
    <source>
        <dbReference type="EMBL" id="NMQ26442.1"/>
    </source>
</evidence>
<accession>A0ABX1TQD9</accession>
<organism evidence="2 3">
    <name type="scientific">Candidatus Accumulibacter phosphatis</name>
    <dbReference type="NCBI Taxonomy" id="327160"/>
    <lineage>
        <taxon>Bacteria</taxon>
        <taxon>Pseudomonadati</taxon>
        <taxon>Pseudomonadota</taxon>
        <taxon>Betaproteobacteria</taxon>
        <taxon>Candidatus Accumulibacter</taxon>
    </lineage>
</organism>
<protein>
    <submittedName>
        <fullName evidence="2">Uncharacterized protein</fullName>
    </submittedName>
</protein>